<feature type="domain" description="GST N-terminal" evidence="1">
    <location>
        <begin position="4"/>
        <end position="84"/>
    </location>
</feature>
<dbReference type="InterPro" id="IPR036282">
    <property type="entry name" value="Glutathione-S-Trfase_C_sf"/>
</dbReference>
<dbReference type="InterPro" id="IPR004045">
    <property type="entry name" value="Glutathione_S-Trfase_N"/>
</dbReference>
<name>A0A8H5FA21_9AGAR</name>
<sequence length="301" mass="33197">MSRPAVILYRYDASPFSHKIDNVLALKKIPHSIVNVAPMLPRPEITDMLGVTYRRIPILAIGNDVYCDTADIVTALERRFPTSQGYESVFPPAATGPGERTDLEIMTAFARFYVEATMLPLGVRTMMWSEVPDGFIKDRNEFSGSSINVRAITANRPAVMATLFSHIKSLEQHLADGRSFLFVTTAPSLADISMHFLFSRIRGFPGTKELFDANCTPNVVEWLAHVSSRVQLLKSSLPQPTLLTGSEAAEAIIQSVHEAYEVAGFDEVEAQRLGVQRGAHVKVAPSADLGWAWPTVGKLLR</sequence>
<accession>A0A8H5FA21</accession>
<dbReference type="PANTHER" id="PTHR12782">
    <property type="entry name" value="MICROSOMAL PROSTAGLANDIN E SYNTHASE-2"/>
    <property type="match status" value="1"/>
</dbReference>
<dbReference type="InterPro" id="IPR036249">
    <property type="entry name" value="Thioredoxin-like_sf"/>
</dbReference>
<gene>
    <name evidence="2" type="ORF">D9619_009252</name>
</gene>
<dbReference type="PANTHER" id="PTHR12782:SF5">
    <property type="entry name" value="PROSTAGLANDIN E SYNTHASE 2"/>
    <property type="match status" value="1"/>
</dbReference>
<keyword evidence="3" id="KW-1185">Reference proteome</keyword>
<comment type="caution">
    <text evidence="2">The sequence shown here is derived from an EMBL/GenBank/DDBJ whole genome shotgun (WGS) entry which is preliminary data.</text>
</comment>
<organism evidence="2 3">
    <name type="scientific">Psilocybe cf. subviscida</name>
    <dbReference type="NCBI Taxonomy" id="2480587"/>
    <lineage>
        <taxon>Eukaryota</taxon>
        <taxon>Fungi</taxon>
        <taxon>Dikarya</taxon>
        <taxon>Basidiomycota</taxon>
        <taxon>Agaricomycotina</taxon>
        <taxon>Agaricomycetes</taxon>
        <taxon>Agaricomycetidae</taxon>
        <taxon>Agaricales</taxon>
        <taxon>Agaricineae</taxon>
        <taxon>Strophariaceae</taxon>
        <taxon>Psilocybe</taxon>
    </lineage>
</organism>
<reference evidence="2 3" key="1">
    <citation type="journal article" date="2020" name="ISME J.">
        <title>Uncovering the hidden diversity of litter-decomposition mechanisms in mushroom-forming fungi.</title>
        <authorList>
            <person name="Floudas D."/>
            <person name="Bentzer J."/>
            <person name="Ahren D."/>
            <person name="Johansson T."/>
            <person name="Persson P."/>
            <person name="Tunlid A."/>
        </authorList>
    </citation>
    <scope>NUCLEOTIDE SEQUENCE [LARGE SCALE GENOMIC DNA]</scope>
    <source>
        <strain evidence="2 3">CBS 101986</strain>
    </source>
</reference>
<dbReference type="PROSITE" id="PS50404">
    <property type="entry name" value="GST_NTER"/>
    <property type="match status" value="1"/>
</dbReference>
<dbReference type="GO" id="GO:0005739">
    <property type="term" value="C:mitochondrion"/>
    <property type="evidence" value="ECO:0007669"/>
    <property type="project" value="TreeGrafter"/>
</dbReference>
<dbReference type="OrthoDB" id="202840at2759"/>
<evidence type="ECO:0000313" key="3">
    <source>
        <dbReference type="Proteomes" id="UP000567179"/>
    </source>
</evidence>
<dbReference type="AlphaFoldDB" id="A0A8H5FA21"/>
<protein>
    <recommendedName>
        <fullName evidence="1">GST N-terminal domain-containing protein</fullName>
    </recommendedName>
</protein>
<evidence type="ECO:0000259" key="1">
    <source>
        <dbReference type="PROSITE" id="PS50404"/>
    </source>
</evidence>
<dbReference type="InterPro" id="IPR058268">
    <property type="entry name" value="DUF7962"/>
</dbReference>
<dbReference type="Gene3D" id="1.20.1050.10">
    <property type="match status" value="1"/>
</dbReference>
<dbReference type="EMBL" id="JAACJJ010000002">
    <property type="protein sequence ID" value="KAF5329306.1"/>
    <property type="molecule type" value="Genomic_DNA"/>
</dbReference>
<dbReference type="Proteomes" id="UP000567179">
    <property type="component" value="Unassembled WGS sequence"/>
</dbReference>
<evidence type="ECO:0000313" key="2">
    <source>
        <dbReference type="EMBL" id="KAF5329306.1"/>
    </source>
</evidence>
<proteinExistence type="predicted"/>
<dbReference type="SUPFAM" id="SSF52833">
    <property type="entry name" value="Thioredoxin-like"/>
    <property type="match status" value="1"/>
</dbReference>
<dbReference type="SUPFAM" id="SSF47616">
    <property type="entry name" value="GST C-terminal domain-like"/>
    <property type="match status" value="1"/>
</dbReference>
<dbReference type="Pfam" id="PF13417">
    <property type="entry name" value="GST_N_3"/>
    <property type="match status" value="1"/>
</dbReference>
<dbReference type="Gene3D" id="3.40.30.110">
    <property type="match status" value="1"/>
</dbReference>
<dbReference type="Pfam" id="PF25907">
    <property type="entry name" value="DUF7962"/>
    <property type="match status" value="1"/>
</dbReference>